<proteinExistence type="predicted"/>
<dbReference type="InterPro" id="IPR013783">
    <property type="entry name" value="Ig-like_fold"/>
</dbReference>
<reference evidence="3" key="1">
    <citation type="journal article" date="2023" name="IScience">
        <title>Live-bearing cockroach genome reveals convergent evolutionary mechanisms linked to viviparity in insects and beyond.</title>
        <authorList>
            <person name="Fouks B."/>
            <person name="Harrison M.C."/>
            <person name="Mikhailova A.A."/>
            <person name="Marchal E."/>
            <person name="English S."/>
            <person name="Carruthers M."/>
            <person name="Jennings E.C."/>
            <person name="Chiamaka E.L."/>
            <person name="Frigard R.A."/>
            <person name="Pippel M."/>
            <person name="Attardo G.M."/>
            <person name="Benoit J.B."/>
            <person name="Bornberg-Bauer E."/>
            <person name="Tobe S.S."/>
        </authorList>
    </citation>
    <scope>NUCLEOTIDE SEQUENCE</scope>
    <source>
        <strain evidence="3">Stay&amp;Tobe</strain>
    </source>
</reference>
<sequence>MSPSNGQLKARKGGSITLECKASGNPVPSILWTRKDNILPTGEKSC</sequence>
<evidence type="ECO:0000313" key="4">
    <source>
        <dbReference type="Proteomes" id="UP001233999"/>
    </source>
</evidence>
<dbReference type="InterPro" id="IPR007110">
    <property type="entry name" value="Ig-like_dom"/>
</dbReference>
<dbReference type="Pfam" id="PF13927">
    <property type="entry name" value="Ig_3"/>
    <property type="match status" value="1"/>
</dbReference>
<dbReference type="AlphaFoldDB" id="A0AAD8ALA1"/>
<feature type="region of interest" description="Disordered" evidence="1">
    <location>
        <begin position="1"/>
        <end position="26"/>
    </location>
</feature>
<evidence type="ECO:0000313" key="3">
    <source>
        <dbReference type="EMBL" id="KAJ9601235.1"/>
    </source>
</evidence>
<dbReference type="Gene3D" id="2.60.40.10">
    <property type="entry name" value="Immunoglobulins"/>
    <property type="match status" value="1"/>
</dbReference>
<protein>
    <recommendedName>
        <fullName evidence="2">Ig-like domain-containing protein</fullName>
    </recommendedName>
</protein>
<organism evidence="3 4">
    <name type="scientific">Diploptera punctata</name>
    <name type="common">Pacific beetle cockroach</name>
    <dbReference type="NCBI Taxonomy" id="6984"/>
    <lineage>
        <taxon>Eukaryota</taxon>
        <taxon>Metazoa</taxon>
        <taxon>Ecdysozoa</taxon>
        <taxon>Arthropoda</taxon>
        <taxon>Hexapoda</taxon>
        <taxon>Insecta</taxon>
        <taxon>Pterygota</taxon>
        <taxon>Neoptera</taxon>
        <taxon>Polyneoptera</taxon>
        <taxon>Dictyoptera</taxon>
        <taxon>Blattodea</taxon>
        <taxon>Blaberoidea</taxon>
        <taxon>Blaberidae</taxon>
        <taxon>Diplopterinae</taxon>
        <taxon>Diploptera</taxon>
    </lineage>
</organism>
<reference evidence="3" key="2">
    <citation type="submission" date="2023-05" db="EMBL/GenBank/DDBJ databases">
        <authorList>
            <person name="Fouks B."/>
        </authorList>
    </citation>
    <scope>NUCLEOTIDE SEQUENCE</scope>
    <source>
        <strain evidence="3">Stay&amp;Tobe</strain>
        <tissue evidence="3">Testes</tissue>
    </source>
</reference>
<dbReference type="EMBL" id="JASPKZ010000028">
    <property type="protein sequence ID" value="KAJ9601235.1"/>
    <property type="molecule type" value="Genomic_DNA"/>
</dbReference>
<dbReference type="InterPro" id="IPR036179">
    <property type="entry name" value="Ig-like_dom_sf"/>
</dbReference>
<gene>
    <name evidence="3" type="ORF">L9F63_000605</name>
</gene>
<dbReference type="PROSITE" id="PS50835">
    <property type="entry name" value="IG_LIKE"/>
    <property type="match status" value="1"/>
</dbReference>
<evidence type="ECO:0000256" key="1">
    <source>
        <dbReference type="SAM" id="MobiDB-lite"/>
    </source>
</evidence>
<dbReference type="SUPFAM" id="SSF48726">
    <property type="entry name" value="Immunoglobulin"/>
    <property type="match status" value="1"/>
</dbReference>
<name>A0AAD8ALA1_DIPPU</name>
<evidence type="ECO:0000259" key="2">
    <source>
        <dbReference type="PROSITE" id="PS50835"/>
    </source>
</evidence>
<accession>A0AAD8ALA1</accession>
<dbReference type="Proteomes" id="UP001233999">
    <property type="component" value="Unassembled WGS sequence"/>
</dbReference>
<keyword evidence="4" id="KW-1185">Reference proteome</keyword>
<feature type="domain" description="Ig-like" evidence="2">
    <location>
        <begin position="3"/>
        <end position="46"/>
    </location>
</feature>
<comment type="caution">
    <text evidence="3">The sequence shown here is derived from an EMBL/GenBank/DDBJ whole genome shotgun (WGS) entry which is preliminary data.</text>
</comment>